<name>A0A427ASL9_ENSVE</name>
<protein>
    <submittedName>
        <fullName evidence="2">Uncharacterized protein</fullName>
    </submittedName>
</protein>
<evidence type="ECO:0000313" key="2">
    <source>
        <dbReference type="EMBL" id="RRT79249.1"/>
    </source>
</evidence>
<reference evidence="2 3" key="1">
    <citation type="journal article" date="2014" name="Agronomy (Basel)">
        <title>A Draft Genome Sequence for Ensete ventricosum, the Drought-Tolerant Tree Against Hunger.</title>
        <authorList>
            <person name="Harrison J."/>
            <person name="Moore K.A."/>
            <person name="Paszkiewicz K."/>
            <person name="Jones T."/>
            <person name="Grant M."/>
            <person name="Ambacheew D."/>
            <person name="Muzemil S."/>
            <person name="Studholme D.J."/>
        </authorList>
    </citation>
    <scope>NUCLEOTIDE SEQUENCE [LARGE SCALE GENOMIC DNA]</scope>
</reference>
<dbReference type="EMBL" id="AMZH03001450">
    <property type="protein sequence ID" value="RRT79249.1"/>
    <property type="molecule type" value="Genomic_DNA"/>
</dbReference>
<gene>
    <name evidence="2" type="ORF">B296_00018718</name>
</gene>
<comment type="caution">
    <text evidence="2">The sequence shown here is derived from an EMBL/GenBank/DDBJ whole genome shotgun (WGS) entry which is preliminary data.</text>
</comment>
<organism evidence="2 3">
    <name type="scientific">Ensete ventricosum</name>
    <name type="common">Abyssinian banana</name>
    <name type="synonym">Musa ensete</name>
    <dbReference type="NCBI Taxonomy" id="4639"/>
    <lineage>
        <taxon>Eukaryota</taxon>
        <taxon>Viridiplantae</taxon>
        <taxon>Streptophyta</taxon>
        <taxon>Embryophyta</taxon>
        <taxon>Tracheophyta</taxon>
        <taxon>Spermatophyta</taxon>
        <taxon>Magnoliopsida</taxon>
        <taxon>Liliopsida</taxon>
        <taxon>Zingiberales</taxon>
        <taxon>Musaceae</taxon>
        <taxon>Ensete</taxon>
    </lineage>
</organism>
<accession>A0A427ASL9</accession>
<evidence type="ECO:0000256" key="1">
    <source>
        <dbReference type="SAM" id="MobiDB-lite"/>
    </source>
</evidence>
<feature type="region of interest" description="Disordered" evidence="1">
    <location>
        <begin position="41"/>
        <end position="99"/>
    </location>
</feature>
<proteinExistence type="predicted"/>
<evidence type="ECO:0000313" key="3">
    <source>
        <dbReference type="Proteomes" id="UP000287651"/>
    </source>
</evidence>
<sequence length="99" mass="11177">MPFDDLIGSDFDREEVAVDQARDDEGALWTIVKSLVEPEILAPRNSGSNLPELLGPPSHPRASRRSSSSCRGDRRRCLRSQCHQDSRAPEYARYLPRGR</sequence>
<dbReference type="AlphaFoldDB" id="A0A427ASL9"/>
<dbReference type="Proteomes" id="UP000287651">
    <property type="component" value="Unassembled WGS sequence"/>
</dbReference>